<dbReference type="PIRSF" id="PIRSF038991">
    <property type="entry name" value="Protein_AbrB"/>
    <property type="match status" value="1"/>
</dbReference>
<dbReference type="EMBL" id="JABTTE010000010">
    <property type="protein sequence ID" value="NSL51860.1"/>
    <property type="molecule type" value="Genomic_DNA"/>
</dbReference>
<proteinExistence type="predicted"/>
<sequence>MKGYRTFFQNICFVAISSIGGFLLSLTGLSIGWLIGTMVFATLLSILQPRFLEVPIGSKVIQKHWLYTGQFIIGIELGQKMNTSILFILKDNWLIILTLLLISTALSLLFGLILWKFTNLDLLTSFFSTAPGGLSTIPGIAEEVGANTGIVSIIQSIRAFLVILFIPVFLSTLFFHTNSNHVTSSSLSFNTNQLTWTALFILVAVTGYYIVRYLKFPAPWLIGSMAFIALFKSIVSLYFGIDIIAWWPHWFIVISQIFIGASIGSKWKKSMFIGLKRILIVSSICTILFISSMFLCAYLVYVFSDLSFITSALAFTPGGITEMATTALVLQADATFVVTMQVLRVISVCMLLPPVFRMLNQWELKKKTQSRISVQK</sequence>
<dbReference type="RefSeq" id="WP_173731068.1">
    <property type="nucleotide sequence ID" value="NZ_JABTTE010000010.1"/>
</dbReference>
<gene>
    <name evidence="2" type="ORF">HR057_08865</name>
</gene>
<dbReference type="InterPro" id="IPR007820">
    <property type="entry name" value="AbrB_fam"/>
</dbReference>
<evidence type="ECO:0000313" key="3">
    <source>
        <dbReference type="Proteomes" id="UP000625804"/>
    </source>
</evidence>
<keyword evidence="1" id="KW-0812">Transmembrane</keyword>
<keyword evidence="1" id="KW-0472">Membrane</keyword>
<protein>
    <submittedName>
        <fullName evidence="2">AbrB family transcriptional regulator</fullName>
    </submittedName>
</protein>
<feature type="transmembrane region" description="Helical" evidence="1">
    <location>
        <begin position="93"/>
        <end position="115"/>
    </location>
</feature>
<feature type="transmembrane region" description="Helical" evidence="1">
    <location>
        <begin position="194"/>
        <end position="211"/>
    </location>
</feature>
<feature type="transmembrane region" description="Helical" evidence="1">
    <location>
        <begin position="218"/>
        <end position="241"/>
    </location>
</feature>
<feature type="transmembrane region" description="Helical" evidence="1">
    <location>
        <begin position="7"/>
        <end position="25"/>
    </location>
</feature>
<feature type="transmembrane region" description="Helical" evidence="1">
    <location>
        <begin position="279"/>
        <end position="301"/>
    </location>
</feature>
<dbReference type="AlphaFoldDB" id="A0A8J8GGF5"/>
<dbReference type="PANTHER" id="PTHR38457:SF1">
    <property type="entry name" value="REGULATOR ABRB-RELATED"/>
    <property type="match status" value="1"/>
</dbReference>
<feature type="transmembrane region" description="Helical" evidence="1">
    <location>
        <begin position="157"/>
        <end position="174"/>
    </location>
</feature>
<comment type="caution">
    <text evidence="2">The sequence shown here is derived from an EMBL/GenBank/DDBJ whole genome shotgun (WGS) entry which is preliminary data.</text>
</comment>
<dbReference type="Proteomes" id="UP000625804">
    <property type="component" value="Unassembled WGS sequence"/>
</dbReference>
<dbReference type="InterPro" id="IPR017516">
    <property type="entry name" value="AbrB_dup"/>
</dbReference>
<evidence type="ECO:0000256" key="1">
    <source>
        <dbReference type="SAM" id="Phobius"/>
    </source>
</evidence>
<keyword evidence="1" id="KW-1133">Transmembrane helix</keyword>
<evidence type="ECO:0000313" key="2">
    <source>
        <dbReference type="EMBL" id="NSL51860.1"/>
    </source>
</evidence>
<dbReference type="NCBIfam" id="TIGR03082">
    <property type="entry name" value="Gneg_AbrB_dup"/>
    <property type="match status" value="2"/>
</dbReference>
<dbReference type="PANTHER" id="PTHR38457">
    <property type="entry name" value="REGULATOR ABRB-RELATED"/>
    <property type="match status" value="1"/>
</dbReference>
<feature type="transmembrane region" description="Helical" evidence="1">
    <location>
        <begin position="334"/>
        <end position="356"/>
    </location>
</feature>
<accession>A0A8J8GGF5</accession>
<dbReference type="GO" id="GO:0010468">
    <property type="term" value="P:regulation of gene expression"/>
    <property type="evidence" value="ECO:0007669"/>
    <property type="project" value="InterPro"/>
</dbReference>
<feature type="transmembrane region" description="Helical" evidence="1">
    <location>
        <begin position="247"/>
        <end position="267"/>
    </location>
</feature>
<name>A0A8J8GGF5_9BACI</name>
<keyword evidence="3" id="KW-1185">Reference proteome</keyword>
<dbReference type="Pfam" id="PF05145">
    <property type="entry name" value="AbrB"/>
    <property type="match status" value="1"/>
</dbReference>
<dbReference type="GO" id="GO:0016020">
    <property type="term" value="C:membrane"/>
    <property type="evidence" value="ECO:0007669"/>
    <property type="project" value="InterPro"/>
</dbReference>
<organism evidence="2 3">
    <name type="scientific">Calidifontibacillus erzurumensis</name>
    <dbReference type="NCBI Taxonomy" id="2741433"/>
    <lineage>
        <taxon>Bacteria</taxon>
        <taxon>Bacillati</taxon>
        <taxon>Bacillota</taxon>
        <taxon>Bacilli</taxon>
        <taxon>Bacillales</taxon>
        <taxon>Bacillaceae</taxon>
        <taxon>Calidifontibacillus/Schinkia group</taxon>
        <taxon>Calidifontibacillus</taxon>
    </lineage>
</organism>
<reference evidence="2" key="1">
    <citation type="submission" date="2020-06" db="EMBL/GenBank/DDBJ databases">
        <title>A novel thermopfilic bacterium from Erzurum, Turkey.</title>
        <authorList>
            <person name="Adiguzel A."/>
            <person name="Ay H."/>
            <person name="Baltaci M.O."/>
        </authorList>
    </citation>
    <scope>NUCLEOTIDE SEQUENCE</scope>
    <source>
        <strain evidence="2">P2</strain>
    </source>
</reference>